<dbReference type="InterPro" id="IPR036010">
    <property type="entry name" value="2Fe-2S_ferredoxin-like_sf"/>
</dbReference>
<keyword evidence="3" id="KW-0479">Metal-binding</keyword>
<evidence type="ECO:0000256" key="3">
    <source>
        <dbReference type="ARBA" id="ARBA00022723"/>
    </source>
</evidence>
<dbReference type="InterPro" id="IPR046867">
    <property type="entry name" value="AldOxase/xan_DH_MoCoBD2"/>
</dbReference>
<dbReference type="SUPFAM" id="SSF54292">
    <property type="entry name" value="2Fe-2S ferredoxin-like"/>
    <property type="match status" value="1"/>
</dbReference>
<sequence length="885" mass="94767">MKKIALKVNGRRYQFIVDSERVLLDLLREDLHLIGAKQGCDRKGQCGACTVIVDGKAVRSCVSKVADLDGAEVWTVEGLGTPDNPHLIQEAFVLAGAIQCGYCTPGMIMATKALLEGSPDPNEGEIKKAFARNLCRCTGYKKIIEAVKLAGRFIRGEISPDEVRPDPRSGTIGVSHPRPSAMLKACGLAEFSADIQMQGALEIAVVRSSEHHARIQSIDTSQAEQMPGVVGVMTAKHIKGSNRIKLIFDDQPVLCSDKVRCLGDPIAVVVAESKAQAEAAAQAVKVGYDPLPVMMTPAEALADGALQIHDEYPNLCWAQPQIKGDAQKALAEAAAVVEADFSTQMNHQAPLEPEACVAYLEGEGEDALLVVIGRSIMIHSHMAMLQGALGWENIRYEEAYCGGQFGIKVAITSEAIAGAAALHFRRPVRYIPSLHESMLLTSKRHPFDMKVKLAADKDGKLTAFVNDFTINNGAYQILGIVVGLRALQMLSGSYNIPNVEAMARLVYTNDAAGGAARGAGPPQVAFALESAMDMLAKKLGLDPFEFRLKNILVPGQSVSTGAIVEEWPFQGLWEDLRPHYERARKEAAAFKNGPIRRGVGLACHSFGIAEPGDAAMVAVERDPDDGITIYAAAADPGEGNDSMLTQIAAHLLNLPFEKVRLCTRSTEHTTETGPAAGSRITYMVGGALLNAIEQMKAAMAEAGASGYEGLQKAGKPTRFIGKKSVAEGPLDPQTGLGSTFESQVHNIQMAELEVNTDTGEVKVIKMTTAVDPGVVIHPKNLEGQLEGGMDQGVGFALREIYVHGETKDWVTFKFPTMKTAFDMEVITPRETPRKNGPLGATGIGEMTMVSTAPAVTNAIEDACGVRIYDLPATPEKIKAALLKGK</sequence>
<accession>A0A653A856</accession>
<evidence type="ECO:0000313" key="8">
    <source>
        <dbReference type="EMBL" id="VBB44217.1"/>
    </source>
</evidence>
<dbReference type="SMART" id="SM01008">
    <property type="entry name" value="Ald_Xan_dh_C"/>
    <property type="match status" value="1"/>
</dbReference>
<evidence type="ECO:0000256" key="2">
    <source>
        <dbReference type="ARBA" id="ARBA00022714"/>
    </source>
</evidence>
<protein>
    <submittedName>
        <fullName evidence="8">Aerobic-type carbon monoxide dehydrogenase, large subunit CoxL/CutL-like protein</fullName>
    </submittedName>
</protein>
<dbReference type="PANTHER" id="PTHR11908">
    <property type="entry name" value="XANTHINE DEHYDROGENASE"/>
    <property type="match status" value="1"/>
</dbReference>
<dbReference type="SUPFAM" id="SSF47741">
    <property type="entry name" value="CO dehydrogenase ISP C-domain like"/>
    <property type="match status" value="1"/>
</dbReference>
<dbReference type="InterPro" id="IPR036856">
    <property type="entry name" value="Ald_Oxase/Xan_DH_a/b_sf"/>
</dbReference>
<keyword evidence="4" id="KW-0560">Oxidoreductase</keyword>
<dbReference type="InterPro" id="IPR016208">
    <property type="entry name" value="Ald_Oxase/xanthine_DH-like"/>
</dbReference>
<dbReference type="InterPro" id="IPR001041">
    <property type="entry name" value="2Fe-2S_ferredoxin-type"/>
</dbReference>
<dbReference type="SUPFAM" id="SSF54665">
    <property type="entry name" value="CO dehydrogenase molybdoprotein N-domain-like"/>
    <property type="match status" value="1"/>
</dbReference>
<dbReference type="Gene3D" id="3.30.365.10">
    <property type="entry name" value="Aldehyde oxidase/xanthine dehydrogenase, molybdopterin binding domain"/>
    <property type="match status" value="4"/>
</dbReference>
<dbReference type="InterPro" id="IPR002888">
    <property type="entry name" value="2Fe-2S-bd"/>
</dbReference>
<dbReference type="Pfam" id="PF00111">
    <property type="entry name" value="Fer2"/>
    <property type="match status" value="1"/>
</dbReference>
<dbReference type="Pfam" id="PF01799">
    <property type="entry name" value="Fer2_2"/>
    <property type="match status" value="1"/>
</dbReference>
<keyword evidence="5" id="KW-0408">Iron</keyword>
<dbReference type="InterPro" id="IPR000674">
    <property type="entry name" value="Ald_Oxase/Xan_DH_a/b"/>
</dbReference>
<dbReference type="InterPro" id="IPR008274">
    <property type="entry name" value="AldOxase/xan_DH_MoCoBD1"/>
</dbReference>
<dbReference type="Gene3D" id="1.10.150.120">
    <property type="entry name" value="[2Fe-2S]-binding domain"/>
    <property type="match status" value="1"/>
</dbReference>
<evidence type="ECO:0000256" key="5">
    <source>
        <dbReference type="ARBA" id="ARBA00023004"/>
    </source>
</evidence>
<dbReference type="PROSITE" id="PS51085">
    <property type="entry name" value="2FE2S_FER_2"/>
    <property type="match status" value="1"/>
</dbReference>
<name>A0A653A856_UNCDX</name>
<dbReference type="InterPro" id="IPR036884">
    <property type="entry name" value="2Fe-2S-bd_dom_sf"/>
</dbReference>
<reference evidence="8" key="1">
    <citation type="submission" date="2018-07" db="EMBL/GenBank/DDBJ databases">
        <authorList>
            <consortium name="Genoscope - CEA"/>
            <person name="William W."/>
        </authorList>
    </citation>
    <scope>NUCLEOTIDE SEQUENCE</scope>
    <source>
        <strain evidence="8">IK1</strain>
    </source>
</reference>
<dbReference type="Pfam" id="PF01315">
    <property type="entry name" value="Ald_Xan_dh_C"/>
    <property type="match status" value="1"/>
</dbReference>
<dbReference type="InterPro" id="IPR012675">
    <property type="entry name" value="Beta-grasp_dom_sf"/>
</dbReference>
<dbReference type="Gene3D" id="3.90.1170.50">
    <property type="entry name" value="Aldehyde oxidase/xanthine dehydrogenase, a/b hammerhead"/>
    <property type="match status" value="1"/>
</dbReference>
<dbReference type="CDD" id="cd00207">
    <property type="entry name" value="fer2"/>
    <property type="match status" value="1"/>
</dbReference>
<dbReference type="InterPro" id="IPR037165">
    <property type="entry name" value="AldOxase/xan_DH_Mopterin-bd_sf"/>
</dbReference>
<proteinExistence type="inferred from homology"/>
<organism evidence="8">
    <name type="scientific">Uncultured Desulfatiglans sp</name>
    <dbReference type="NCBI Taxonomy" id="1748965"/>
    <lineage>
        <taxon>Bacteria</taxon>
        <taxon>Pseudomonadati</taxon>
        <taxon>Thermodesulfobacteriota</taxon>
        <taxon>Desulfobacteria</taxon>
        <taxon>Desulfatiglandales</taxon>
        <taxon>Desulfatiglandaceae</taxon>
        <taxon>Desulfatiglans</taxon>
        <taxon>environmental samples</taxon>
    </lineage>
</organism>
<feature type="domain" description="2Fe-2S ferredoxin-type" evidence="7">
    <location>
        <begin position="2"/>
        <end position="79"/>
    </location>
</feature>
<dbReference type="FunFam" id="3.90.1170.50:FF:000001">
    <property type="entry name" value="Aldehyde oxidase 1"/>
    <property type="match status" value="1"/>
</dbReference>
<evidence type="ECO:0000256" key="4">
    <source>
        <dbReference type="ARBA" id="ARBA00023002"/>
    </source>
</evidence>
<dbReference type="AlphaFoldDB" id="A0A653A856"/>
<dbReference type="Pfam" id="PF02738">
    <property type="entry name" value="MoCoBD_1"/>
    <property type="match status" value="1"/>
</dbReference>
<dbReference type="GO" id="GO:0005506">
    <property type="term" value="F:iron ion binding"/>
    <property type="evidence" value="ECO:0007669"/>
    <property type="project" value="InterPro"/>
</dbReference>
<comment type="similarity">
    <text evidence="1">Belongs to the xanthine dehydrogenase family.</text>
</comment>
<dbReference type="GO" id="GO:0051537">
    <property type="term" value="F:2 iron, 2 sulfur cluster binding"/>
    <property type="evidence" value="ECO:0007669"/>
    <property type="project" value="UniProtKB-KW"/>
</dbReference>
<evidence type="ECO:0000256" key="1">
    <source>
        <dbReference type="ARBA" id="ARBA00006849"/>
    </source>
</evidence>
<gene>
    <name evidence="8" type="ORF">TRIP_B330382</name>
</gene>
<keyword evidence="6" id="KW-0411">Iron-sulfur</keyword>
<evidence type="ECO:0000256" key="6">
    <source>
        <dbReference type="ARBA" id="ARBA00023014"/>
    </source>
</evidence>
<dbReference type="GO" id="GO:0016491">
    <property type="term" value="F:oxidoreductase activity"/>
    <property type="evidence" value="ECO:0007669"/>
    <property type="project" value="UniProtKB-KW"/>
</dbReference>
<keyword evidence="2" id="KW-0001">2Fe-2S</keyword>
<dbReference type="Pfam" id="PF20256">
    <property type="entry name" value="MoCoBD_2"/>
    <property type="match status" value="1"/>
</dbReference>
<dbReference type="SUPFAM" id="SSF56003">
    <property type="entry name" value="Molybdenum cofactor-binding domain"/>
    <property type="match status" value="1"/>
</dbReference>
<evidence type="ECO:0000259" key="7">
    <source>
        <dbReference type="PROSITE" id="PS51085"/>
    </source>
</evidence>
<dbReference type="Gene3D" id="3.10.20.30">
    <property type="match status" value="1"/>
</dbReference>
<dbReference type="FunFam" id="3.10.20.30:FF:000020">
    <property type="entry name" value="Xanthine dehydrogenase iron-sulfur subunit"/>
    <property type="match status" value="1"/>
</dbReference>
<dbReference type="PANTHER" id="PTHR11908:SF157">
    <property type="entry name" value="XANTHINE DEHYDROGENASE SUBUNIT D-RELATED"/>
    <property type="match status" value="1"/>
</dbReference>
<dbReference type="EMBL" id="UPXX01000027">
    <property type="protein sequence ID" value="VBB44217.1"/>
    <property type="molecule type" value="Genomic_DNA"/>
</dbReference>